<dbReference type="GO" id="GO:0008170">
    <property type="term" value="F:N-methyltransferase activity"/>
    <property type="evidence" value="ECO:0007669"/>
    <property type="project" value="InterPro"/>
</dbReference>
<dbReference type="InterPro" id="IPR029063">
    <property type="entry name" value="SAM-dependent_MTases_sf"/>
</dbReference>
<dbReference type="PANTHER" id="PTHR42998">
    <property type="entry name" value="TYPE I RESTRICTION ENZYME HINDVIIP M PROTEIN-RELATED"/>
    <property type="match status" value="1"/>
</dbReference>
<keyword evidence="1" id="KW-0680">Restriction system</keyword>
<protein>
    <submittedName>
        <fullName evidence="4">N-6 DNA methylase</fullName>
    </submittedName>
</protein>
<proteinExistence type="predicted"/>
<feature type="domain" description="DNA methylase adenine-specific" evidence="3">
    <location>
        <begin position="156"/>
        <end position="399"/>
    </location>
</feature>
<dbReference type="Gene3D" id="3.90.220.20">
    <property type="entry name" value="DNA methylase specificity domains"/>
    <property type="match status" value="1"/>
</dbReference>
<keyword evidence="4" id="KW-0489">Methyltransferase</keyword>
<accession>A0A2R5FV47</accession>
<dbReference type="Proteomes" id="UP000245124">
    <property type="component" value="Unassembled WGS sequence"/>
</dbReference>
<dbReference type="Pfam" id="PF02384">
    <property type="entry name" value="N6_Mtase"/>
    <property type="match status" value="1"/>
</dbReference>
<dbReference type="CDD" id="cd16961">
    <property type="entry name" value="RMtype1_S_TRD-CR_like"/>
    <property type="match status" value="1"/>
</dbReference>
<dbReference type="PROSITE" id="PS00092">
    <property type="entry name" value="N6_MTASE"/>
    <property type="match status" value="1"/>
</dbReference>
<comment type="caution">
    <text evidence="4">The sequence shown here is derived from an EMBL/GenBank/DDBJ whole genome shotgun (WGS) entry which is preliminary data.</text>
</comment>
<dbReference type="AlphaFoldDB" id="A0A2R5FV47"/>
<gene>
    <name evidence="4" type="ORF">NIES4072_63480</name>
</gene>
<keyword evidence="5" id="KW-1185">Reference proteome</keyword>
<keyword evidence="2" id="KW-0238">DNA-binding</keyword>
<dbReference type="RefSeq" id="WP_109012324.1">
    <property type="nucleotide sequence ID" value="NZ_BDUD01000001.1"/>
</dbReference>
<evidence type="ECO:0000256" key="1">
    <source>
        <dbReference type="ARBA" id="ARBA00022747"/>
    </source>
</evidence>
<organism evidence="4 5">
    <name type="scientific">Nostoc commune NIES-4072</name>
    <dbReference type="NCBI Taxonomy" id="2005467"/>
    <lineage>
        <taxon>Bacteria</taxon>
        <taxon>Bacillati</taxon>
        <taxon>Cyanobacteriota</taxon>
        <taxon>Cyanophyceae</taxon>
        <taxon>Nostocales</taxon>
        <taxon>Nostocaceae</taxon>
        <taxon>Nostoc</taxon>
    </lineage>
</organism>
<dbReference type="InterPro" id="IPR003356">
    <property type="entry name" value="DNA_methylase_A-5"/>
</dbReference>
<dbReference type="InterPro" id="IPR002052">
    <property type="entry name" value="DNA_methylase_N6_adenine_CS"/>
</dbReference>
<dbReference type="EMBL" id="BDUD01000001">
    <property type="protein sequence ID" value="GBG22636.1"/>
    <property type="molecule type" value="Genomic_DNA"/>
</dbReference>
<dbReference type="Gene3D" id="3.40.50.150">
    <property type="entry name" value="Vaccinia Virus protein VP39"/>
    <property type="match status" value="1"/>
</dbReference>
<dbReference type="CDD" id="cd02440">
    <property type="entry name" value="AdoMet_MTases"/>
    <property type="match status" value="1"/>
</dbReference>
<dbReference type="OrthoDB" id="467945at2"/>
<dbReference type="InterPro" id="IPR044946">
    <property type="entry name" value="Restrct_endonuc_typeI_TRD_sf"/>
</dbReference>
<dbReference type="GO" id="GO:0009307">
    <property type="term" value="P:DNA restriction-modification system"/>
    <property type="evidence" value="ECO:0007669"/>
    <property type="project" value="UniProtKB-KW"/>
</dbReference>
<evidence type="ECO:0000313" key="5">
    <source>
        <dbReference type="Proteomes" id="UP000245124"/>
    </source>
</evidence>
<dbReference type="GO" id="GO:0003677">
    <property type="term" value="F:DNA binding"/>
    <property type="evidence" value="ECO:0007669"/>
    <property type="project" value="UniProtKB-KW"/>
</dbReference>
<evidence type="ECO:0000256" key="2">
    <source>
        <dbReference type="ARBA" id="ARBA00023125"/>
    </source>
</evidence>
<dbReference type="SUPFAM" id="SSF116734">
    <property type="entry name" value="DNA methylase specificity domain"/>
    <property type="match status" value="1"/>
</dbReference>
<dbReference type="PANTHER" id="PTHR42998:SF1">
    <property type="entry name" value="TYPE I RESTRICTION ENZYME HINDI METHYLASE SUBUNIT"/>
    <property type="match status" value="1"/>
</dbReference>
<dbReference type="SUPFAM" id="SSF53335">
    <property type="entry name" value="S-adenosyl-L-methionine-dependent methyltransferases"/>
    <property type="match status" value="1"/>
</dbReference>
<sequence>MSKFLSNKPLHDVNSVETASSKELQQQLKLFSEKTGFMSSDVFDLRSIRLLVSRLHDIFRDNDSQSNIISRFDEITKLVFAKIVSDKTYNSGASTPFSPSDLPLNPCVVRKYYQHLSHQHSNLIPKRFSELHCSDSAIMKCVLALQSFNFTSTQFDVKGLAYEEIVRNTFDKSDHQQFFTPPHIVDFIVSACQPYLKGDICDPASGTGGFLSSIARHQINYSSLTSIEIDERLSWVSGINMLLHGAKNIRTVFLPAGGTLGNQANQFFSCFDAIITNPPFGSDFTESDVLETFELGIGKSSRRRGILFIERCHALLRKNGILAIILDEGVLNLSHATDVRQFIIKNFDLKAVISLPETAFMPYATVNASILIMSKKIFAENSKLSVFFAKADKVGRKTSGDEDIRYDEDGKSYLNSDLPSILNAWHKYLKEGRVDESENIYVADVYSNFDKKTNGHRIDFQYHHPSRKKSQQLIATSIYPLKRLADICTERNVSISPCKELSGAIIRYTGLANIESNTGQFEQVPTPSDSLKSSVKMYQPGDIIFAKMRPNLRKVALMSFAEPGFVSSECSVFAANKASDGTYLIDPLILSVLLRSDFVYGQIMHLVAGIGRPRINSKELLQVMIPLPPKDVQEEIRRQYLSQHQKVENLKSDIGSFLDRSQLMLTSLVKELVCSFIGSPKITSFMPIENKEMALTAESLRTFLRGESNPLDTLSWLTDLFLPEVLKRLNETDVRRRLGIYAGEKIPENERNLTDVRNRVSLIIEYEVARLATRILEDHQIEDIFWSYVVANRFPDLEVRTSSGSRGLRVEVKCLQTIAEEKSANFDTLRKDIHSLTDFVIVFAWDWRYDPEDVTWDRAPFIHHAYAFHASSLALLRDWYWLNCPPNDLGNGLQGFDLRYAVNCKDGTYNEEEGNYGKLLRIWQEGFKYEPPESDLVHRTIADYLAFKNGVIKAGLDTLAHLFLPQLSEFNKVVAVLHENERVGWQSGEVCFLLSSAVSTKKKQNLVLSQLTVSKVYLFTDKYAWREFEYKKGKLTLKRTGKKPKRLI</sequence>
<evidence type="ECO:0000259" key="3">
    <source>
        <dbReference type="Pfam" id="PF02384"/>
    </source>
</evidence>
<dbReference type="PRINTS" id="PR00507">
    <property type="entry name" value="N12N6MTFRASE"/>
</dbReference>
<dbReference type="InterPro" id="IPR052916">
    <property type="entry name" value="Type-I_RE_MTase_Subunit"/>
</dbReference>
<dbReference type="GO" id="GO:0032259">
    <property type="term" value="P:methylation"/>
    <property type="evidence" value="ECO:0007669"/>
    <property type="project" value="UniProtKB-KW"/>
</dbReference>
<reference evidence="4 5" key="1">
    <citation type="submission" date="2017-06" db="EMBL/GenBank/DDBJ databases">
        <title>Genome sequencing of cyanobaciteial culture collection at National Institute for Environmental Studies (NIES).</title>
        <authorList>
            <person name="Hirose Y."/>
            <person name="Shimura Y."/>
            <person name="Fujisawa T."/>
            <person name="Nakamura Y."/>
            <person name="Kawachi M."/>
        </authorList>
    </citation>
    <scope>NUCLEOTIDE SEQUENCE [LARGE SCALE GENOMIC DNA]</scope>
    <source>
        <strain evidence="4 5">NIES-4072</strain>
    </source>
</reference>
<name>A0A2R5FV47_NOSCO</name>
<evidence type="ECO:0000313" key="4">
    <source>
        <dbReference type="EMBL" id="GBG22636.1"/>
    </source>
</evidence>
<keyword evidence="4" id="KW-0808">Transferase</keyword>